<reference evidence="8" key="1">
    <citation type="submission" date="2015-04" db="UniProtKB">
        <authorList>
            <consortium name="EnsemblPlants"/>
        </authorList>
    </citation>
    <scope>IDENTIFICATION</scope>
</reference>
<evidence type="ECO:0000256" key="5">
    <source>
        <dbReference type="ARBA" id="ARBA00023242"/>
    </source>
</evidence>
<feature type="region of interest" description="Disordered" evidence="6">
    <location>
        <begin position="168"/>
        <end position="201"/>
    </location>
</feature>
<protein>
    <recommendedName>
        <fullName evidence="7">NAC domain-containing protein</fullName>
    </recommendedName>
</protein>
<feature type="domain" description="NAC" evidence="7">
    <location>
        <begin position="10"/>
        <end position="167"/>
    </location>
</feature>
<sequence length="201" mass="20759">MAPLADSSAEGFRVPFLPNDSDLLDCLLRPKIASGRVDSRFALLVHDVADVFALPPGQLAARHASAPGSGGAEAWYFFSARPRAPAAGSKKAARAVGGEGSGCGKRWCSVGAKKAVEGGGYCQRFRYREKTASGAVAPGWMMVEYGVAQEHGGEGVAELVLCKIFRSPESSPRSAPGSPSSSSSASASPSCSGGRKRKAVE</sequence>
<evidence type="ECO:0000256" key="1">
    <source>
        <dbReference type="ARBA" id="ARBA00004123"/>
    </source>
</evidence>
<evidence type="ECO:0000256" key="6">
    <source>
        <dbReference type="SAM" id="MobiDB-lite"/>
    </source>
</evidence>
<evidence type="ECO:0000256" key="4">
    <source>
        <dbReference type="ARBA" id="ARBA00023163"/>
    </source>
</evidence>
<reference evidence="8" key="2">
    <citation type="submission" date="2018-05" db="EMBL/GenBank/DDBJ databases">
        <title>OpunRS2 (Oryza punctata Reference Sequence Version 2).</title>
        <authorList>
            <person name="Zhang J."/>
            <person name="Kudrna D."/>
            <person name="Lee S."/>
            <person name="Talag J."/>
            <person name="Welchert J."/>
            <person name="Wing R.A."/>
        </authorList>
    </citation>
    <scope>NUCLEOTIDE SEQUENCE [LARGE SCALE GENOMIC DNA]</scope>
</reference>
<evidence type="ECO:0000313" key="8">
    <source>
        <dbReference type="EnsemblPlants" id="OPUNC07G13940.1"/>
    </source>
</evidence>
<dbReference type="HOGENOM" id="CLU_101954_0_0_1"/>
<dbReference type="STRING" id="4537.A0A0E0LKX2"/>
<organism evidence="8">
    <name type="scientific">Oryza punctata</name>
    <name type="common">Red rice</name>
    <dbReference type="NCBI Taxonomy" id="4537"/>
    <lineage>
        <taxon>Eukaryota</taxon>
        <taxon>Viridiplantae</taxon>
        <taxon>Streptophyta</taxon>
        <taxon>Embryophyta</taxon>
        <taxon>Tracheophyta</taxon>
        <taxon>Spermatophyta</taxon>
        <taxon>Magnoliopsida</taxon>
        <taxon>Liliopsida</taxon>
        <taxon>Poales</taxon>
        <taxon>Poaceae</taxon>
        <taxon>BOP clade</taxon>
        <taxon>Oryzoideae</taxon>
        <taxon>Oryzeae</taxon>
        <taxon>Oryzinae</taxon>
        <taxon>Oryza</taxon>
    </lineage>
</organism>
<dbReference type="Pfam" id="PF02365">
    <property type="entry name" value="NAM"/>
    <property type="match status" value="1"/>
</dbReference>
<evidence type="ECO:0000256" key="2">
    <source>
        <dbReference type="ARBA" id="ARBA00023015"/>
    </source>
</evidence>
<keyword evidence="2" id="KW-0805">Transcription regulation</keyword>
<evidence type="ECO:0000256" key="3">
    <source>
        <dbReference type="ARBA" id="ARBA00023125"/>
    </source>
</evidence>
<dbReference type="Proteomes" id="UP000026962">
    <property type="component" value="Chromosome 7"/>
</dbReference>
<dbReference type="InterPro" id="IPR003441">
    <property type="entry name" value="NAC-dom"/>
</dbReference>
<accession>A0A0E0LKX2</accession>
<dbReference type="InterPro" id="IPR036093">
    <property type="entry name" value="NAC_dom_sf"/>
</dbReference>
<dbReference type="GO" id="GO:0006355">
    <property type="term" value="P:regulation of DNA-templated transcription"/>
    <property type="evidence" value="ECO:0007669"/>
    <property type="project" value="InterPro"/>
</dbReference>
<keyword evidence="4" id="KW-0804">Transcription</keyword>
<dbReference type="GO" id="GO:0003677">
    <property type="term" value="F:DNA binding"/>
    <property type="evidence" value="ECO:0007669"/>
    <property type="project" value="UniProtKB-KW"/>
</dbReference>
<keyword evidence="9" id="KW-1185">Reference proteome</keyword>
<feature type="compositionally biased region" description="Low complexity" evidence="6">
    <location>
        <begin position="168"/>
        <end position="193"/>
    </location>
</feature>
<dbReference type="EnsemblPlants" id="OPUNC07G13940.1">
    <property type="protein sequence ID" value="OPUNC07G13940.1"/>
    <property type="gene ID" value="OPUNC07G13940"/>
</dbReference>
<proteinExistence type="predicted"/>
<dbReference type="Gene3D" id="2.170.150.80">
    <property type="entry name" value="NAC domain"/>
    <property type="match status" value="1"/>
</dbReference>
<dbReference type="PROSITE" id="PS51005">
    <property type="entry name" value="NAC"/>
    <property type="match status" value="1"/>
</dbReference>
<dbReference type="Gramene" id="OPUNC07G13940.1">
    <property type="protein sequence ID" value="OPUNC07G13940.1"/>
    <property type="gene ID" value="OPUNC07G13940"/>
</dbReference>
<dbReference type="PANTHER" id="PTHR31989">
    <property type="entry name" value="NAC DOMAIN-CONTAINING PROTEIN 82-RELATED"/>
    <property type="match status" value="1"/>
</dbReference>
<dbReference type="OMA" id="VAPGWMM"/>
<evidence type="ECO:0000259" key="7">
    <source>
        <dbReference type="PROSITE" id="PS51005"/>
    </source>
</evidence>
<comment type="subcellular location">
    <subcellularLocation>
        <location evidence="1">Nucleus</location>
    </subcellularLocation>
</comment>
<keyword evidence="5" id="KW-0539">Nucleus</keyword>
<dbReference type="SUPFAM" id="SSF101941">
    <property type="entry name" value="NAC domain"/>
    <property type="match status" value="1"/>
</dbReference>
<evidence type="ECO:0000313" key="9">
    <source>
        <dbReference type="Proteomes" id="UP000026962"/>
    </source>
</evidence>
<dbReference type="AlphaFoldDB" id="A0A0E0LKX2"/>
<dbReference type="GO" id="GO:0005634">
    <property type="term" value="C:nucleus"/>
    <property type="evidence" value="ECO:0007669"/>
    <property type="project" value="UniProtKB-SubCell"/>
</dbReference>
<name>A0A0E0LKX2_ORYPU</name>
<keyword evidence="3" id="KW-0238">DNA-binding</keyword>